<keyword evidence="4" id="KW-0699">rRNA-binding</keyword>
<dbReference type="HAMAP" id="MF_01341">
    <property type="entry name" value="Ribosomal_uL15"/>
    <property type="match status" value="1"/>
</dbReference>
<proteinExistence type="inferred from homology"/>
<keyword evidence="4" id="KW-0694">RNA-binding</keyword>
<protein>
    <recommendedName>
        <fullName evidence="4">Large ribosomal subunit protein uL15</fullName>
    </recommendedName>
</protein>
<feature type="region of interest" description="Disordered" evidence="6">
    <location>
        <begin position="1"/>
        <end position="49"/>
    </location>
</feature>
<dbReference type="SUPFAM" id="SSF52080">
    <property type="entry name" value="Ribosomal proteins L15p and L18e"/>
    <property type="match status" value="1"/>
</dbReference>
<evidence type="ECO:0000256" key="5">
    <source>
        <dbReference type="RuleBase" id="RU003888"/>
    </source>
</evidence>
<evidence type="ECO:0000313" key="9">
    <source>
        <dbReference type="Proteomes" id="UP000034799"/>
    </source>
</evidence>
<evidence type="ECO:0000256" key="1">
    <source>
        <dbReference type="ARBA" id="ARBA00007320"/>
    </source>
</evidence>
<organism evidence="8 9">
    <name type="scientific">candidate division WS6 bacterium GW2011_GWF2_39_15</name>
    <dbReference type="NCBI Taxonomy" id="1619100"/>
    <lineage>
        <taxon>Bacteria</taxon>
        <taxon>Candidatus Dojkabacteria</taxon>
    </lineage>
</organism>
<dbReference type="Gene3D" id="3.100.10.10">
    <property type="match status" value="1"/>
</dbReference>
<evidence type="ECO:0000256" key="4">
    <source>
        <dbReference type="HAMAP-Rule" id="MF_01341"/>
    </source>
</evidence>
<dbReference type="InterPro" id="IPR030878">
    <property type="entry name" value="Ribosomal_uL15"/>
</dbReference>
<evidence type="ECO:0000313" key="8">
    <source>
        <dbReference type="EMBL" id="KKR05658.1"/>
    </source>
</evidence>
<evidence type="ECO:0000259" key="7">
    <source>
        <dbReference type="Pfam" id="PF00828"/>
    </source>
</evidence>
<dbReference type="InterPro" id="IPR036227">
    <property type="entry name" value="Ribosomal_uL15/eL18_sf"/>
</dbReference>
<evidence type="ECO:0000256" key="2">
    <source>
        <dbReference type="ARBA" id="ARBA00022980"/>
    </source>
</evidence>
<dbReference type="GO" id="GO:0006412">
    <property type="term" value="P:translation"/>
    <property type="evidence" value="ECO:0007669"/>
    <property type="project" value="UniProtKB-UniRule"/>
</dbReference>
<dbReference type="STRING" id="1619100.UT34_C0002G0165"/>
<accession>A0A0G0MR99</accession>
<keyword evidence="2 4" id="KW-0689">Ribosomal protein</keyword>
<evidence type="ECO:0000256" key="3">
    <source>
        <dbReference type="ARBA" id="ARBA00023274"/>
    </source>
</evidence>
<comment type="similarity">
    <text evidence="1 4 5">Belongs to the universal ribosomal protein uL15 family.</text>
</comment>
<sequence length="146" mass="16146">MQLEKLPQRKNRKYSAKRIGRGYGSGVGGHTVGRGTKGQKSRSGHKSTVFFEGGNRPFFSRIPKFKGFKSKAERYQPVNLNIIEEEYKTSEVVNLESLKEKKLVKKTTKLVKVLGVGELTKKISFEGLAVSASAKTKIEKAGGSIK</sequence>
<feature type="compositionally biased region" description="Gly residues" evidence="6">
    <location>
        <begin position="21"/>
        <end position="36"/>
    </location>
</feature>
<dbReference type="InterPro" id="IPR001196">
    <property type="entry name" value="Ribosomal_uL15_CS"/>
</dbReference>
<dbReference type="GO" id="GO:0003735">
    <property type="term" value="F:structural constituent of ribosome"/>
    <property type="evidence" value="ECO:0007669"/>
    <property type="project" value="InterPro"/>
</dbReference>
<dbReference type="PANTHER" id="PTHR12934:SF11">
    <property type="entry name" value="LARGE RIBOSOMAL SUBUNIT PROTEIN UL15M"/>
    <property type="match status" value="1"/>
</dbReference>
<keyword evidence="3 4" id="KW-0687">Ribonucleoprotein</keyword>
<reference evidence="8 9" key="1">
    <citation type="journal article" date="2015" name="Nature">
        <title>rRNA introns, odd ribosomes, and small enigmatic genomes across a large radiation of phyla.</title>
        <authorList>
            <person name="Brown C.T."/>
            <person name="Hug L.A."/>
            <person name="Thomas B.C."/>
            <person name="Sharon I."/>
            <person name="Castelle C.J."/>
            <person name="Singh A."/>
            <person name="Wilkins M.J."/>
            <person name="Williams K.H."/>
            <person name="Banfield J.F."/>
        </authorList>
    </citation>
    <scope>NUCLEOTIDE SEQUENCE [LARGE SCALE GENOMIC DNA]</scope>
</reference>
<comment type="function">
    <text evidence="4">Binds to the 23S rRNA.</text>
</comment>
<dbReference type="GO" id="GO:0019843">
    <property type="term" value="F:rRNA binding"/>
    <property type="evidence" value="ECO:0007669"/>
    <property type="project" value="UniProtKB-UniRule"/>
</dbReference>
<dbReference type="Pfam" id="PF00828">
    <property type="entry name" value="Ribosomal_L27A"/>
    <property type="match status" value="1"/>
</dbReference>
<dbReference type="InterPro" id="IPR021131">
    <property type="entry name" value="Ribosomal_uL15/eL18"/>
</dbReference>
<evidence type="ECO:0000256" key="6">
    <source>
        <dbReference type="SAM" id="MobiDB-lite"/>
    </source>
</evidence>
<dbReference type="NCBIfam" id="TIGR01071">
    <property type="entry name" value="rplO_bact"/>
    <property type="match status" value="1"/>
</dbReference>
<name>A0A0G0MR99_9BACT</name>
<dbReference type="InterPro" id="IPR005749">
    <property type="entry name" value="Ribosomal_uL15_bac-type"/>
</dbReference>
<comment type="caution">
    <text evidence="8">The sequence shown here is derived from an EMBL/GenBank/DDBJ whole genome shotgun (WGS) entry which is preliminary data.</text>
</comment>
<dbReference type="PROSITE" id="PS00475">
    <property type="entry name" value="RIBOSOMAL_L15"/>
    <property type="match status" value="1"/>
</dbReference>
<dbReference type="Proteomes" id="UP000034799">
    <property type="component" value="Unassembled WGS sequence"/>
</dbReference>
<feature type="compositionally biased region" description="Basic residues" evidence="6">
    <location>
        <begin position="8"/>
        <end position="20"/>
    </location>
</feature>
<dbReference type="EMBL" id="LBWK01000002">
    <property type="protein sequence ID" value="KKR05658.1"/>
    <property type="molecule type" value="Genomic_DNA"/>
</dbReference>
<comment type="subunit">
    <text evidence="4">Part of the 50S ribosomal subunit.</text>
</comment>
<gene>
    <name evidence="4" type="primary">rplO</name>
    <name evidence="8" type="ORF">UT34_C0002G0165</name>
</gene>
<feature type="domain" description="Large ribosomal subunit protein uL15/eL18" evidence="7">
    <location>
        <begin position="80"/>
        <end position="145"/>
    </location>
</feature>
<dbReference type="GO" id="GO:0022625">
    <property type="term" value="C:cytosolic large ribosomal subunit"/>
    <property type="evidence" value="ECO:0007669"/>
    <property type="project" value="TreeGrafter"/>
</dbReference>
<dbReference type="PANTHER" id="PTHR12934">
    <property type="entry name" value="50S RIBOSOMAL PROTEIN L15"/>
    <property type="match status" value="1"/>
</dbReference>
<dbReference type="AlphaFoldDB" id="A0A0G0MR99"/>